<keyword evidence="2" id="KW-1185">Reference proteome</keyword>
<protein>
    <submittedName>
        <fullName evidence="1">Receptor lectin kinase</fullName>
    </submittedName>
</protein>
<evidence type="ECO:0000313" key="1">
    <source>
        <dbReference type="EMBL" id="KAJ4704635.1"/>
    </source>
</evidence>
<gene>
    <name evidence="1" type="ORF">OWV82_021517</name>
</gene>
<organism evidence="1 2">
    <name type="scientific">Melia azedarach</name>
    <name type="common">Chinaberry tree</name>
    <dbReference type="NCBI Taxonomy" id="155640"/>
    <lineage>
        <taxon>Eukaryota</taxon>
        <taxon>Viridiplantae</taxon>
        <taxon>Streptophyta</taxon>
        <taxon>Embryophyta</taxon>
        <taxon>Tracheophyta</taxon>
        <taxon>Spermatophyta</taxon>
        <taxon>Magnoliopsida</taxon>
        <taxon>eudicotyledons</taxon>
        <taxon>Gunneridae</taxon>
        <taxon>Pentapetalae</taxon>
        <taxon>rosids</taxon>
        <taxon>malvids</taxon>
        <taxon>Sapindales</taxon>
        <taxon>Meliaceae</taxon>
        <taxon>Melia</taxon>
    </lineage>
</organism>
<keyword evidence="1" id="KW-0808">Transferase</keyword>
<reference evidence="1 2" key="1">
    <citation type="journal article" date="2023" name="Science">
        <title>Complex scaffold remodeling in plant triterpene biosynthesis.</title>
        <authorList>
            <person name="De La Pena R."/>
            <person name="Hodgson H."/>
            <person name="Liu J.C."/>
            <person name="Stephenson M.J."/>
            <person name="Martin A.C."/>
            <person name="Owen C."/>
            <person name="Harkess A."/>
            <person name="Leebens-Mack J."/>
            <person name="Jimenez L.E."/>
            <person name="Osbourn A."/>
            <person name="Sattely E.S."/>
        </authorList>
    </citation>
    <scope>NUCLEOTIDE SEQUENCE [LARGE SCALE GENOMIC DNA]</scope>
    <source>
        <strain evidence="2">cv. JPN11</strain>
        <tissue evidence="1">Leaf</tissue>
    </source>
</reference>
<comment type="caution">
    <text evidence="1">The sequence shown here is derived from an EMBL/GenBank/DDBJ whole genome shotgun (WGS) entry which is preliminary data.</text>
</comment>
<dbReference type="Proteomes" id="UP001164539">
    <property type="component" value="Chromosome 12"/>
</dbReference>
<keyword evidence="1" id="KW-0675">Receptor</keyword>
<dbReference type="EMBL" id="CM051405">
    <property type="protein sequence ID" value="KAJ4704635.1"/>
    <property type="molecule type" value="Genomic_DNA"/>
</dbReference>
<sequence length="677" mass="75215">MTTNRQTMFLKLAILFSYLIASLAADESPGFVYNGFRSANLSLDGIAEITPNGLLELTNKTVQRTGHAFEPNPISFKNSANGTVFSFSTTFVFGIIPEYPKLSGHGIAFVVAPTRGLPGALPSQFLGLFNRSNEGNTSNHVFAVELDTIESNEFFDINDNHVGIDINGLKSVDAAPAGYYDNLTHQVKNLTLISTKPMQVWVEYDGVQKHINVTMAPFNFGKPKIPLLSKSLDLSPILNETMYVGFSSSTGSVLTSHYVLGWSFKMNGQAQELNLSQLPKLPRVGPKKTSKFLTIGLPVITISIIFAAISVVVYVIRRAKKFAEVLEDWELDYGPHRFKYKDLYIATKGFREKELLGTGGFGRVYRGILPTSKIEIAVKRISHESRQGMREFVAEIVSMGRLRHRNLVQLLGYCRRKGELLLVYDYMPNGSLDKYLYDQPKVTLNWRQRFRVIKGVASGLYYLHEEWEQVVIHRDVKASNVLLDAELNGRLGDFGLARLYDHGTDPQTTHVVGTLGYLAPEHTRTGKATASTDVFAFGAFLLEVACGRRPIEPRAPTEDVVLVDWVFGFWYRGELLEARDPNLGTEYVDDELELVLKLGLLCSHSEPTARPSMRQVVQYLERDVALPELSDLSLSGSGLTFTNREGFSDFALSYPSSMGLSVTGSSSIVESLLSGGR</sequence>
<name>A0ACC1WZL0_MELAZ</name>
<keyword evidence="1" id="KW-0418">Kinase</keyword>
<evidence type="ECO:0000313" key="2">
    <source>
        <dbReference type="Proteomes" id="UP001164539"/>
    </source>
</evidence>
<accession>A0ACC1WZL0</accession>
<proteinExistence type="predicted"/>